<evidence type="ECO:0000313" key="2">
    <source>
        <dbReference type="EMBL" id="MBP2475777.1"/>
    </source>
</evidence>
<sequence>MDLPAGAPLTREEAVRLVTDAGFTREAVRLNPSNGRSVKQTSDELGGSGNRMDLIDIPWWLALFTALAMASVVFADPGGH</sequence>
<organism evidence="2 3">
    <name type="scientific">Crossiella equi</name>
    <dbReference type="NCBI Taxonomy" id="130796"/>
    <lineage>
        <taxon>Bacteria</taxon>
        <taxon>Bacillati</taxon>
        <taxon>Actinomycetota</taxon>
        <taxon>Actinomycetes</taxon>
        <taxon>Pseudonocardiales</taxon>
        <taxon>Pseudonocardiaceae</taxon>
        <taxon>Crossiella</taxon>
    </lineage>
</organism>
<dbReference type="RefSeq" id="WP_086780553.1">
    <property type="nucleotide sequence ID" value="NZ_JAGIOO010000001.1"/>
</dbReference>
<dbReference type="EMBL" id="JAGIOO010000001">
    <property type="protein sequence ID" value="MBP2475777.1"/>
    <property type="molecule type" value="Genomic_DNA"/>
</dbReference>
<keyword evidence="3" id="KW-1185">Reference proteome</keyword>
<name>A0ABS5AGU1_9PSEU</name>
<reference evidence="2 3" key="1">
    <citation type="submission" date="2021-03" db="EMBL/GenBank/DDBJ databases">
        <title>Sequencing the genomes of 1000 actinobacteria strains.</title>
        <authorList>
            <person name="Klenk H.-P."/>
        </authorList>
    </citation>
    <scope>NUCLEOTIDE SEQUENCE [LARGE SCALE GENOMIC DNA]</scope>
    <source>
        <strain evidence="2 3">DSM 44580</strain>
    </source>
</reference>
<evidence type="ECO:0000313" key="3">
    <source>
        <dbReference type="Proteomes" id="UP001519363"/>
    </source>
</evidence>
<feature type="transmembrane region" description="Helical" evidence="1">
    <location>
        <begin position="57"/>
        <end position="75"/>
    </location>
</feature>
<protein>
    <submittedName>
        <fullName evidence="2">Uncharacterized protein</fullName>
    </submittedName>
</protein>
<accession>A0ABS5AGU1</accession>
<dbReference type="Proteomes" id="UP001519363">
    <property type="component" value="Unassembled WGS sequence"/>
</dbReference>
<gene>
    <name evidence="2" type="ORF">JOF53_004649</name>
</gene>
<comment type="caution">
    <text evidence="2">The sequence shown here is derived from an EMBL/GenBank/DDBJ whole genome shotgun (WGS) entry which is preliminary data.</text>
</comment>
<keyword evidence="1" id="KW-1133">Transmembrane helix</keyword>
<keyword evidence="1" id="KW-0812">Transmembrane</keyword>
<proteinExistence type="predicted"/>
<evidence type="ECO:0000256" key="1">
    <source>
        <dbReference type="SAM" id="Phobius"/>
    </source>
</evidence>
<keyword evidence="1" id="KW-0472">Membrane</keyword>